<evidence type="ECO:0008006" key="4">
    <source>
        <dbReference type="Google" id="ProtNLM"/>
    </source>
</evidence>
<feature type="transmembrane region" description="Helical" evidence="1">
    <location>
        <begin position="341"/>
        <end position="362"/>
    </location>
</feature>
<proteinExistence type="predicted"/>
<evidence type="ECO:0000256" key="1">
    <source>
        <dbReference type="SAM" id="Phobius"/>
    </source>
</evidence>
<dbReference type="PANTHER" id="PTHR37305:SF1">
    <property type="entry name" value="MEMBRANE PROTEIN"/>
    <property type="match status" value="1"/>
</dbReference>
<feature type="transmembrane region" description="Helical" evidence="1">
    <location>
        <begin position="157"/>
        <end position="176"/>
    </location>
</feature>
<sequence length="375" mass="43049">MFESKLLIRNRKLWFLGLIIILFFPIYFLYYSQSDPESLEDQKKYEAGIISSIFNQFPEDQRDTSEGNEVYDLISEQSSLVNMQVYYLSQGKNTEAYIESGLRVNELRLEVHELGNKGIPDHLVMPKEEILKEDALLTYIQKHDIPLQPDTIVASNYLIVALNTFSGILFFIYVLISGSEILLYEQRHRTVVNGFPLSFNTKIHSKIMIHFLHTIIFLLIGLLVGGLYAAKEAGFGDFTYPVLIYQNGSYEAISTLSYLLHTLLAIAVITLMALYLSILLNMIFNNAYANVLIGLGIFLIPHLLVNIRVDSQLFHPLTYIDFANVLSGDLSVKLENAQIDYWHAIFWLVILILLILTIITVVNRFIYFKRKEANE</sequence>
<gene>
    <name evidence="2" type="ORF">GMD78_17215</name>
</gene>
<keyword evidence="1" id="KW-0812">Transmembrane</keyword>
<evidence type="ECO:0000313" key="2">
    <source>
        <dbReference type="EMBL" id="MUK90115.1"/>
    </source>
</evidence>
<accession>A0A6N8FKX7</accession>
<keyword evidence="1" id="KW-0472">Membrane</keyword>
<keyword evidence="1" id="KW-1133">Transmembrane helix</keyword>
<keyword evidence="3" id="KW-1185">Reference proteome</keyword>
<dbReference type="PANTHER" id="PTHR37305">
    <property type="entry name" value="INTEGRAL MEMBRANE PROTEIN-RELATED"/>
    <property type="match status" value="1"/>
</dbReference>
<organism evidence="2 3">
    <name type="scientific">Ornithinibacillus caprae</name>
    <dbReference type="NCBI Taxonomy" id="2678566"/>
    <lineage>
        <taxon>Bacteria</taxon>
        <taxon>Bacillati</taxon>
        <taxon>Bacillota</taxon>
        <taxon>Bacilli</taxon>
        <taxon>Bacillales</taxon>
        <taxon>Bacillaceae</taxon>
        <taxon>Ornithinibacillus</taxon>
    </lineage>
</organism>
<feature type="transmembrane region" description="Helical" evidence="1">
    <location>
        <begin position="12"/>
        <end position="30"/>
    </location>
</feature>
<protein>
    <recommendedName>
        <fullName evidence="4">ABC transporter permease</fullName>
    </recommendedName>
</protein>
<feature type="transmembrane region" description="Helical" evidence="1">
    <location>
        <begin position="258"/>
        <end position="280"/>
    </location>
</feature>
<dbReference type="AlphaFoldDB" id="A0A6N8FKX7"/>
<dbReference type="EMBL" id="WOCA01000017">
    <property type="protein sequence ID" value="MUK90115.1"/>
    <property type="molecule type" value="Genomic_DNA"/>
</dbReference>
<comment type="caution">
    <text evidence="2">The sequence shown here is derived from an EMBL/GenBank/DDBJ whole genome shotgun (WGS) entry which is preliminary data.</text>
</comment>
<dbReference type="Proteomes" id="UP000469125">
    <property type="component" value="Unassembled WGS sequence"/>
</dbReference>
<evidence type="ECO:0000313" key="3">
    <source>
        <dbReference type="Proteomes" id="UP000469125"/>
    </source>
</evidence>
<feature type="transmembrane region" description="Helical" evidence="1">
    <location>
        <begin position="287"/>
        <end position="307"/>
    </location>
</feature>
<name>A0A6N8FKX7_9BACI</name>
<reference evidence="2 3" key="1">
    <citation type="submission" date="2019-11" db="EMBL/GenBank/DDBJ databases">
        <authorList>
            <person name="Li X."/>
        </authorList>
    </citation>
    <scope>NUCLEOTIDE SEQUENCE [LARGE SCALE GENOMIC DNA]</scope>
    <source>
        <strain evidence="2 3">L9</strain>
    </source>
</reference>
<feature type="transmembrane region" description="Helical" evidence="1">
    <location>
        <begin position="207"/>
        <end position="230"/>
    </location>
</feature>